<feature type="domain" description="Bifunctional inhibitor/plant lipid transfer protein/seed storage helical" evidence="6">
    <location>
        <begin position="3"/>
        <end position="92"/>
    </location>
</feature>
<dbReference type="InterPro" id="IPR016140">
    <property type="entry name" value="Bifunc_inhib/LTP/seed_store"/>
</dbReference>
<keyword evidence="5" id="KW-0812">Transmembrane</keyword>
<accession>A0AAV9B8J5</accession>
<keyword evidence="5" id="KW-1133">Transmembrane helix</keyword>
<keyword evidence="8" id="KW-1185">Reference proteome</keyword>
<dbReference type="AlphaFoldDB" id="A0AAV9B8J5"/>
<dbReference type="CDD" id="cd00010">
    <property type="entry name" value="AAI_LTSS"/>
    <property type="match status" value="1"/>
</dbReference>
<dbReference type="EMBL" id="JAUJYN010000004">
    <property type="protein sequence ID" value="KAK1272870.1"/>
    <property type="molecule type" value="Genomic_DNA"/>
</dbReference>
<evidence type="ECO:0000313" key="8">
    <source>
        <dbReference type="Proteomes" id="UP001179952"/>
    </source>
</evidence>
<gene>
    <name evidence="7" type="ORF">QJS04_geneDACA012350</name>
</gene>
<dbReference type="PANTHER" id="PTHR33044">
    <property type="entry name" value="BIFUNCTIONAL INHIBITOR/LIPID-TRANSFER PROTEIN/SEED STORAGE 2S ALBUMIN SUPERFAMILY PROTEIN-RELATED"/>
    <property type="match status" value="1"/>
</dbReference>
<protein>
    <recommendedName>
        <fullName evidence="6">Bifunctional inhibitor/plant lipid transfer protein/seed storage helical domain-containing protein</fullName>
    </recommendedName>
</protein>
<dbReference type="Proteomes" id="UP001179952">
    <property type="component" value="Unassembled WGS sequence"/>
</dbReference>
<keyword evidence="2" id="KW-0732">Signal</keyword>
<evidence type="ECO:0000313" key="7">
    <source>
        <dbReference type="EMBL" id="KAK1272870.1"/>
    </source>
</evidence>
<proteinExistence type="inferred from homology"/>
<dbReference type="InterPro" id="IPR043325">
    <property type="entry name" value="LTSS"/>
</dbReference>
<keyword evidence="4" id="KW-0325">Glycoprotein</keyword>
<evidence type="ECO:0000256" key="1">
    <source>
        <dbReference type="ARBA" id="ARBA00009748"/>
    </source>
</evidence>
<evidence type="ECO:0000256" key="4">
    <source>
        <dbReference type="ARBA" id="ARBA00023180"/>
    </source>
</evidence>
<evidence type="ECO:0000259" key="6">
    <source>
        <dbReference type="Pfam" id="PF14368"/>
    </source>
</evidence>
<reference evidence="7" key="2">
    <citation type="submission" date="2023-06" db="EMBL/GenBank/DDBJ databases">
        <authorList>
            <person name="Ma L."/>
            <person name="Liu K.-W."/>
            <person name="Li Z."/>
            <person name="Hsiao Y.-Y."/>
            <person name="Qi Y."/>
            <person name="Fu T."/>
            <person name="Tang G."/>
            <person name="Zhang D."/>
            <person name="Sun W.-H."/>
            <person name="Liu D.-K."/>
            <person name="Li Y."/>
            <person name="Chen G.-Z."/>
            <person name="Liu X.-D."/>
            <person name="Liao X.-Y."/>
            <person name="Jiang Y.-T."/>
            <person name="Yu X."/>
            <person name="Hao Y."/>
            <person name="Huang J."/>
            <person name="Zhao X.-W."/>
            <person name="Ke S."/>
            <person name="Chen Y.-Y."/>
            <person name="Wu W.-L."/>
            <person name="Hsu J.-L."/>
            <person name="Lin Y.-F."/>
            <person name="Huang M.-D."/>
            <person name="Li C.-Y."/>
            <person name="Huang L."/>
            <person name="Wang Z.-W."/>
            <person name="Zhao X."/>
            <person name="Zhong W.-Y."/>
            <person name="Peng D.-H."/>
            <person name="Ahmad S."/>
            <person name="Lan S."/>
            <person name="Zhang J.-S."/>
            <person name="Tsai W.-C."/>
            <person name="Van De Peer Y."/>
            <person name="Liu Z.-J."/>
        </authorList>
    </citation>
    <scope>NUCLEOTIDE SEQUENCE</scope>
    <source>
        <strain evidence="7">SCP</strain>
        <tissue evidence="7">Leaves</tissue>
    </source>
</reference>
<evidence type="ECO:0000256" key="2">
    <source>
        <dbReference type="ARBA" id="ARBA00022729"/>
    </source>
</evidence>
<comment type="similarity">
    <text evidence="1">Belongs to the plant LTP family.</text>
</comment>
<dbReference type="SUPFAM" id="SSF47699">
    <property type="entry name" value="Bifunctional inhibitor/lipid-transfer protein/seed storage 2S albumin"/>
    <property type="match status" value="1"/>
</dbReference>
<dbReference type="Gene3D" id="1.10.110.10">
    <property type="entry name" value="Plant lipid-transfer and hydrophobic proteins"/>
    <property type="match status" value="1"/>
</dbReference>
<name>A0AAV9B8J5_ACOGR</name>
<sequence>MAVVFAAAIGAEGQPTVPDCVMKLIPCASFVNATTKPPESCCGPLTEAVTKERTCLCNIYNNPAIIIAFKINITQALALPKLCGISGDTSVCKAGSASGPSSSNPSPPATTGGGSGSSAAALAGLGGSAVVGLLLFWSALMV</sequence>
<evidence type="ECO:0000256" key="3">
    <source>
        <dbReference type="ARBA" id="ARBA00023157"/>
    </source>
</evidence>
<keyword evidence="5" id="KW-0472">Membrane</keyword>
<dbReference type="Pfam" id="PF14368">
    <property type="entry name" value="LTP_2"/>
    <property type="match status" value="1"/>
</dbReference>
<reference evidence="7" key="1">
    <citation type="journal article" date="2023" name="Nat. Commun.">
        <title>Diploid and tetraploid genomes of Acorus and the evolution of monocots.</title>
        <authorList>
            <person name="Ma L."/>
            <person name="Liu K.W."/>
            <person name="Li Z."/>
            <person name="Hsiao Y.Y."/>
            <person name="Qi Y."/>
            <person name="Fu T."/>
            <person name="Tang G.D."/>
            <person name="Zhang D."/>
            <person name="Sun W.H."/>
            <person name="Liu D.K."/>
            <person name="Li Y."/>
            <person name="Chen G.Z."/>
            <person name="Liu X.D."/>
            <person name="Liao X.Y."/>
            <person name="Jiang Y.T."/>
            <person name="Yu X."/>
            <person name="Hao Y."/>
            <person name="Huang J."/>
            <person name="Zhao X.W."/>
            <person name="Ke S."/>
            <person name="Chen Y.Y."/>
            <person name="Wu W.L."/>
            <person name="Hsu J.L."/>
            <person name="Lin Y.F."/>
            <person name="Huang M.D."/>
            <person name="Li C.Y."/>
            <person name="Huang L."/>
            <person name="Wang Z.W."/>
            <person name="Zhao X."/>
            <person name="Zhong W.Y."/>
            <person name="Peng D.H."/>
            <person name="Ahmad S."/>
            <person name="Lan S."/>
            <person name="Zhang J.S."/>
            <person name="Tsai W.C."/>
            <person name="Van de Peer Y."/>
            <person name="Liu Z.J."/>
        </authorList>
    </citation>
    <scope>NUCLEOTIDE SEQUENCE</scope>
    <source>
        <strain evidence="7">SCP</strain>
    </source>
</reference>
<comment type="caution">
    <text evidence="7">The sequence shown here is derived from an EMBL/GenBank/DDBJ whole genome shotgun (WGS) entry which is preliminary data.</text>
</comment>
<evidence type="ECO:0000256" key="5">
    <source>
        <dbReference type="SAM" id="Phobius"/>
    </source>
</evidence>
<organism evidence="7 8">
    <name type="scientific">Acorus gramineus</name>
    <name type="common">Dwarf sweet flag</name>
    <dbReference type="NCBI Taxonomy" id="55184"/>
    <lineage>
        <taxon>Eukaryota</taxon>
        <taxon>Viridiplantae</taxon>
        <taxon>Streptophyta</taxon>
        <taxon>Embryophyta</taxon>
        <taxon>Tracheophyta</taxon>
        <taxon>Spermatophyta</taxon>
        <taxon>Magnoliopsida</taxon>
        <taxon>Liliopsida</taxon>
        <taxon>Acoraceae</taxon>
        <taxon>Acorus</taxon>
    </lineage>
</organism>
<dbReference type="InterPro" id="IPR036312">
    <property type="entry name" value="Bifun_inhib/LTP/seed_sf"/>
</dbReference>
<keyword evidence="3" id="KW-1015">Disulfide bond</keyword>
<feature type="transmembrane region" description="Helical" evidence="5">
    <location>
        <begin position="119"/>
        <end position="140"/>
    </location>
</feature>